<dbReference type="GO" id="GO:0043565">
    <property type="term" value="F:sequence-specific DNA binding"/>
    <property type="evidence" value="ECO:0007669"/>
    <property type="project" value="InterPro"/>
</dbReference>
<dbReference type="PRINTS" id="PR00032">
    <property type="entry name" value="HTHARAC"/>
</dbReference>
<dbReference type="PROSITE" id="PS01124">
    <property type="entry name" value="HTH_ARAC_FAMILY_2"/>
    <property type="match status" value="1"/>
</dbReference>
<evidence type="ECO:0000256" key="3">
    <source>
        <dbReference type="ARBA" id="ARBA00023163"/>
    </source>
</evidence>
<organism evidence="5 6">
    <name type="scientific">Terriglobus roseus</name>
    <dbReference type="NCBI Taxonomy" id="392734"/>
    <lineage>
        <taxon>Bacteria</taxon>
        <taxon>Pseudomonadati</taxon>
        <taxon>Acidobacteriota</taxon>
        <taxon>Terriglobia</taxon>
        <taxon>Terriglobales</taxon>
        <taxon>Acidobacteriaceae</taxon>
        <taxon>Terriglobus</taxon>
    </lineage>
</organism>
<evidence type="ECO:0000259" key="4">
    <source>
        <dbReference type="PROSITE" id="PS01124"/>
    </source>
</evidence>
<keyword evidence="1" id="KW-0805">Transcription regulation</keyword>
<feature type="domain" description="HTH araC/xylS-type" evidence="4">
    <location>
        <begin position="203"/>
        <end position="301"/>
    </location>
</feature>
<dbReference type="RefSeq" id="WP_083344140.1">
    <property type="nucleotide sequence ID" value="NZ_LT629690.1"/>
</dbReference>
<dbReference type="PANTHER" id="PTHR46796:SF14">
    <property type="entry name" value="TRANSCRIPTIONAL REGULATORY PROTEIN"/>
    <property type="match status" value="1"/>
</dbReference>
<dbReference type="EMBL" id="LT629690">
    <property type="protein sequence ID" value="SDE96216.1"/>
    <property type="molecule type" value="Genomic_DNA"/>
</dbReference>
<dbReference type="InterPro" id="IPR018062">
    <property type="entry name" value="HTH_AraC-typ_CS"/>
</dbReference>
<dbReference type="Gene3D" id="1.10.10.60">
    <property type="entry name" value="Homeodomain-like"/>
    <property type="match status" value="2"/>
</dbReference>
<dbReference type="Pfam" id="PF12833">
    <property type="entry name" value="HTH_18"/>
    <property type="match status" value="1"/>
</dbReference>
<dbReference type="SMART" id="SM00342">
    <property type="entry name" value="HTH_ARAC"/>
    <property type="match status" value="1"/>
</dbReference>
<dbReference type="OrthoDB" id="107004at2"/>
<evidence type="ECO:0000256" key="2">
    <source>
        <dbReference type="ARBA" id="ARBA00023125"/>
    </source>
</evidence>
<evidence type="ECO:0000256" key="1">
    <source>
        <dbReference type="ARBA" id="ARBA00023015"/>
    </source>
</evidence>
<dbReference type="InterPro" id="IPR020449">
    <property type="entry name" value="Tscrpt_reg_AraC-type_HTH"/>
</dbReference>
<keyword evidence="6" id="KW-1185">Reference proteome</keyword>
<keyword evidence="2" id="KW-0238">DNA-binding</keyword>
<name>A0A1G7H732_9BACT</name>
<dbReference type="Proteomes" id="UP000182427">
    <property type="component" value="Chromosome I"/>
</dbReference>
<dbReference type="InterPro" id="IPR009057">
    <property type="entry name" value="Homeodomain-like_sf"/>
</dbReference>
<dbReference type="GO" id="GO:0003700">
    <property type="term" value="F:DNA-binding transcription factor activity"/>
    <property type="evidence" value="ECO:0007669"/>
    <property type="project" value="InterPro"/>
</dbReference>
<dbReference type="InterPro" id="IPR050204">
    <property type="entry name" value="AraC_XylS_family_regulators"/>
</dbReference>
<reference evidence="5 6" key="1">
    <citation type="submission" date="2016-10" db="EMBL/GenBank/DDBJ databases">
        <authorList>
            <person name="de Groot N.N."/>
        </authorList>
    </citation>
    <scope>NUCLEOTIDE SEQUENCE [LARGE SCALE GENOMIC DNA]</scope>
    <source>
        <strain evidence="5 6">GAS232</strain>
    </source>
</reference>
<keyword evidence="3" id="KW-0804">Transcription</keyword>
<evidence type="ECO:0000313" key="5">
    <source>
        <dbReference type="EMBL" id="SDE96216.1"/>
    </source>
</evidence>
<dbReference type="PANTHER" id="PTHR46796">
    <property type="entry name" value="HTH-TYPE TRANSCRIPTIONAL ACTIVATOR RHAS-RELATED"/>
    <property type="match status" value="1"/>
</dbReference>
<dbReference type="PROSITE" id="PS00041">
    <property type="entry name" value="HTH_ARAC_FAMILY_1"/>
    <property type="match status" value="1"/>
</dbReference>
<gene>
    <name evidence="5" type="ORF">SAMN05444167_0939</name>
</gene>
<dbReference type="AlphaFoldDB" id="A0A1G7H732"/>
<sequence>MQLPIQDRAFWERFAEDLYVRDMPTAELCVSQLAPSTFGRIRSREGLPEVTEGHGAAHDYLLALQLAEIPFIEQLLAAKKVSTGSYPAGGVSVIPFEERPRIFLPGSFDTLIVRITQVSLDEIAYSHRIPRVDRLSQTFGRMDSVVHNLGQVLVSTLQQPNHASKFFVDHVLHALNCHLAFSYGGIPPVATHVRGGLTARQVKRAAEFLDAHLDGDIDLRQIADTCSLSVSHFTRAFKQTFGKPPYRWLIERRVDKARDLMANSRLSIADIAMQCGFADQSGFNRSFKRIHGVTPGIWRRTVVN</sequence>
<evidence type="ECO:0000313" key="6">
    <source>
        <dbReference type="Proteomes" id="UP000182427"/>
    </source>
</evidence>
<accession>A0A1G7H732</accession>
<dbReference type="InterPro" id="IPR018060">
    <property type="entry name" value="HTH_AraC"/>
</dbReference>
<protein>
    <submittedName>
        <fullName evidence="5">Transcriptional regulator, AraC family</fullName>
    </submittedName>
</protein>
<proteinExistence type="predicted"/>
<dbReference type="SUPFAM" id="SSF46689">
    <property type="entry name" value="Homeodomain-like"/>
    <property type="match status" value="2"/>
</dbReference>